<name>A0AAF3FHP8_9BILA</name>
<accession>A0AAF3FHP8</accession>
<dbReference type="InterPro" id="IPR050382">
    <property type="entry name" value="MFS_Na/Anion_cotransporter"/>
</dbReference>
<feature type="transmembrane region" description="Helical" evidence="5">
    <location>
        <begin position="146"/>
        <end position="171"/>
    </location>
</feature>
<comment type="subcellular location">
    <subcellularLocation>
        <location evidence="1">Membrane</location>
        <topology evidence="1">Multi-pass membrane protein</topology>
    </subcellularLocation>
</comment>
<evidence type="ECO:0000313" key="7">
    <source>
        <dbReference type="Proteomes" id="UP000887575"/>
    </source>
</evidence>
<evidence type="ECO:0000256" key="5">
    <source>
        <dbReference type="SAM" id="Phobius"/>
    </source>
</evidence>
<dbReference type="GO" id="GO:0006820">
    <property type="term" value="P:monoatomic anion transport"/>
    <property type="evidence" value="ECO:0007669"/>
    <property type="project" value="TreeGrafter"/>
</dbReference>
<organism evidence="7 8">
    <name type="scientific">Mesorhabditis belari</name>
    <dbReference type="NCBI Taxonomy" id="2138241"/>
    <lineage>
        <taxon>Eukaryota</taxon>
        <taxon>Metazoa</taxon>
        <taxon>Ecdysozoa</taxon>
        <taxon>Nematoda</taxon>
        <taxon>Chromadorea</taxon>
        <taxon>Rhabditida</taxon>
        <taxon>Rhabditina</taxon>
        <taxon>Rhabditomorpha</taxon>
        <taxon>Rhabditoidea</taxon>
        <taxon>Rhabditidae</taxon>
        <taxon>Mesorhabditinae</taxon>
        <taxon>Mesorhabditis</taxon>
    </lineage>
</organism>
<protein>
    <submittedName>
        <fullName evidence="8">Major facilitator superfamily (MFS) profile domain-containing protein</fullName>
    </submittedName>
</protein>
<keyword evidence="7" id="KW-1185">Reference proteome</keyword>
<dbReference type="PANTHER" id="PTHR11662:SF72">
    <property type="entry name" value="MAJOR FACILITATOR SUPERFAMILY (MFS) PROFILE DOMAIN-CONTAINING PROTEIN"/>
    <property type="match status" value="1"/>
</dbReference>
<feature type="transmembrane region" description="Helical" evidence="5">
    <location>
        <begin position="440"/>
        <end position="461"/>
    </location>
</feature>
<sequence>MSSSSPLWKISSIRLRVALLILAALSIEGLMRSNLNMAMVCMLNSTLLAQEKRVINSSSDIDLCPVMEIGNRAPMLDKGTFAWTSQERAILFAMFYVGGLVATLTTEPLTRRFGPKVVVMWGALVNVLGTFLTPPTAVHLGALPLFIVRFVMGFGQGVLYPCMAVLVAHWFPAAEKSTAIAITTTGNQVSVVVALFLTAELCQLPWLDGWPFAFHLYGLVGAIFCGLWWWGVSDHPATNPYITAAEKSHIDEGRKANPHTEKPRWGVLLKSPLIWSLAGCSFCHNFITVGTVTYLPLYYRTVLNMSLTSNGVFSALPFVGQFISKVAFAGFADEAKKRKWMSITTVTKLCNSLASFGIGICFLLLCFCGCEARGWAILGVFGAMAFVSGYVPGYNTSVVCVAPSQTAAIASFTRFWAQVGSAIAPYMIGALAKTGALSEWRLVFGTIVVFCLITGVLFQWVGSASIQSWDTVGHPMDNRLIVQDGEIEEKEKMTERTTVETPINENLCAEETQGGGNLIL</sequence>
<dbReference type="SUPFAM" id="SSF103473">
    <property type="entry name" value="MFS general substrate transporter"/>
    <property type="match status" value="1"/>
</dbReference>
<reference evidence="8" key="1">
    <citation type="submission" date="2024-02" db="UniProtKB">
        <authorList>
            <consortium name="WormBaseParasite"/>
        </authorList>
    </citation>
    <scope>IDENTIFICATION</scope>
</reference>
<proteinExistence type="predicted"/>
<dbReference type="InterPro" id="IPR011701">
    <property type="entry name" value="MFS"/>
</dbReference>
<dbReference type="PANTHER" id="PTHR11662">
    <property type="entry name" value="SOLUTE CARRIER FAMILY 17"/>
    <property type="match status" value="1"/>
</dbReference>
<dbReference type="InterPro" id="IPR036259">
    <property type="entry name" value="MFS_trans_sf"/>
</dbReference>
<feature type="transmembrane region" description="Helical" evidence="5">
    <location>
        <begin position="178"/>
        <end position="197"/>
    </location>
</feature>
<feature type="domain" description="Major facilitator superfamily (MFS) profile" evidence="6">
    <location>
        <begin position="22"/>
        <end position="466"/>
    </location>
</feature>
<keyword evidence="2 5" id="KW-0812">Transmembrane</keyword>
<evidence type="ECO:0000259" key="6">
    <source>
        <dbReference type="PROSITE" id="PS50850"/>
    </source>
</evidence>
<evidence type="ECO:0000256" key="3">
    <source>
        <dbReference type="ARBA" id="ARBA00022989"/>
    </source>
</evidence>
<dbReference type="Gene3D" id="1.20.1250.20">
    <property type="entry name" value="MFS general substrate transporter like domains"/>
    <property type="match status" value="2"/>
</dbReference>
<dbReference type="Proteomes" id="UP000887575">
    <property type="component" value="Unassembled WGS sequence"/>
</dbReference>
<dbReference type="GO" id="GO:0022857">
    <property type="term" value="F:transmembrane transporter activity"/>
    <property type="evidence" value="ECO:0007669"/>
    <property type="project" value="InterPro"/>
</dbReference>
<feature type="transmembrane region" description="Helical" evidence="5">
    <location>
        <begin position="118"/>
        <end position="140"/>
    </location>
</feature>
<feature type="transmembrane region" description="Helical" evidence="5">
    <location>
        <begin position="209"/>
        <end position="230"/>
    </location>
</feature>
<evidence type="ECO:0000256" key="1">
    <source>
        <dbReference type="ARBA" id="ARBA00004141"/>
    </source>
</evidence>
<keyword evidence="4 5" id="KW-0472">Membrane</keyword>
<feature type="transmembrane region" description="Helical" evidence="5">
    <location>
        <begin position="311"/>
        <end position="332"/>
    </location>
</feature>
<dbReference type="AlphaFoldDB" id="A0AAF3FHP8"/>
<evidence type="ECO:0000313" key="8">
    <source>
        <dbReference type="WBParaSite" id="MBELARI_LOCUS6349"/>
    </source>
</evidence>
<feature type="transmembrane region" description="Helical" evidence="5">
    <location>
        <begin position="89"/>
        <end position="106"/>
    </location>
</feature>
<feature type="transmembrane region" description="Helical" evidence="5">
    <location>
        <begin position="406"/>
        <end position="428"/>
    </location>
</feature>
<feature type="transmembrane region" description="Helical" evidence="5">
    <location>
        <begin position="353"/>
        <end position="386"/>
    </location>
</feature>
<keyword evidence="3 5" id="KW-1133">Transmembrane helix</keyword>
<evidence type="ECO:0000256" key="4">
    <source>
        <dbReference type="ARBA" id="ARBA00023136"/>
    </source>
</evidence>
<feature type="transmembrane region" description="Helical" evidence="5">
    <location>
        <begin position="273"/>
        <end position="299"/>
    </location>
</feature>
<dbReference type="WBParaSite" id="MBELARI_LOCUS6349">
    <property type="protein sequence ID" value="MBELARI_LOCUS6349"/>
    <property type="gene ID" value="MBELARI_LOCUS6349"/>
</dbReference>
<evidence type="ECO:0000256" key="2">
    <source>
        <dbReference type="ARBA" id="ARBA00022692"/>
    </source>
</evidence>
<dbReference type="Pfam" id="PF07690">
    <property type="entry name" value="MFS_1"/>
    <property type="match status" value="1"/>
</dbReference>
<dbReference type="GO" id="GO:0016020">
    <property type="term" value="C:membrane"/>
    <property type="evidence" value="ECO:0007669"/>
    <property type="project" value="UniProtKB-SubCell"/>
</dbReference>
<dbReference type="PROSITE" id="PS50850">
    <property type="entry name" value="MFS"/>
    <property type="match status" value="1"/>
</dbReference>
<dbReference type="FunFam" id="1.20.1250.20:FF:000355">
    <property type="entry name" value="SLC (SoLute Carrier) homolog"/>
    <property type="match status" value="1"/>
</dbReference>
<dbReference type="InterPro" id="IPR020846">
    <property type="entry name" value="MFS_dom"/>
</dbReference>